<keyword evidence="10" id="KW-0391">Immunity</keyword>
<dbReference type="FunFam" id="3.80.10.10:FF:001438">
    <property type="entry name" value="Uncharacterized protein"/>
    <property type="match status" value="1"/>
</dbReference>
<evidence type="ECO:0000256" key="6">
    <source>
        <dbReference type="ARBA" id="ARBA00022614"/>
    </source>
</evidence>
<keyword evidence="19" id="KW-1185">Reference proteome</keyword>
<keyword evidence="14" id="KW-0325">Glycoprotein</keyword>
<dbReference type="PRINTS" id="PR01537">
    <property type="entry name" value="INTRLKN1R1F"/>
</dbReference>
<dbReference type="PANTHER" id="PTHR24365">
    <property type="entry name" value="TOLL-LIKE RECEPTOR"/>
    <property type="match status" value="1"/>
</dbReference>
<dbReference type="PROSITE" id="PS51450">
    <property type="entry name" value="LRR"/>
    <property type="match status" value="5"/>
</dbReference>
<dbReference type="RefSeq" id="XP_035670476.1">
    <property type="nucleotide sequence ID" value="XM_035814583.1"/>
</dbReference>
<keyword evidence="11 16" id="KW-1133">Transmembrane helix</keyword>
<feature type="domain" description="TIR" evidence="18">
    <location>
        <begin position="916"/>
        <end position="1051"/>
    </location>
</feature>
<keyword evidence="4" id="KW-1003">Cell membrane</keyword>
<dbReference type="Pfam" id="PF01582">
    <property type="entry name" value="TIR"/>
    <property type="match status" value="1"/>
</dbReference>
<dbReference type="Gene3D" id="3.40.50.10140">
    <property type="entry name" value="Toll/interleukin-1 receptor homology (TIR) domain"/>
    <property type="match status" value="1"/>
</dbReference>
<dbReference type="Pfam" id="PF13855">
    <property type="entry name" value="LRR_8"/>
    <property type="match status" value="5"/>
</dbReference>
<evidence type="ECO:0000256" key="15">
    <source>
        <dbReference type="ARBA" id="ARBA00023198"/>
    </source>
</evidence>
<evidence type="ECO:0000256" key="12">
    <source>
        <dbReference type="ARBA" id="ARBA00023136"/>
    </source>
</evidence>
<feature type="transmembrane region" description="Helical" evidence="16">
    <location>
        <begin position="867"/>
        <end position="888"/>
    </location>
</feature>
<comment type="similarity">
    <text evidence="3">Belongs to the Toll-like receptor family.</text>
</comment>
<dbReference type="InterPro" id="IPR001611">
    <property type="entry name" value="Leu-rich_rpt"/>
</dbReference>
<keyword evidence="7 16" id="KW-0812">Transmembrane</keyword>
<dbReference type="Proteomes" id="UP000001554">
    <property type="component" value="Chromosome 3"/>
</dbReference>
<reference evidence="19" key="1">
    <citation type="journal article" date="2020" name="Nat. Ecol. Evol.">
        <title>Deeply conserved synteny resolves early events in vertebrate evolution.</title>
        <authorList>
            <person name="Simakov O."/>
            <person name="Marletaz F."/>
            <person name="Yue J.X."/>
            <person name="O'Connell B."/>
            <person name="Jenkins J."/>
            <person name="Brandt A."/>
            <person name="Calef R."/>
            <person name="Tung C.H."/>
            <person name="Huang T.K."/>
            <person name="Schmutz J."/>
            <person name="Satoh N."/>
            <person name="Yu J.K."/>
            <person name="Putnam N.H."/>
            <person name="Green R.E."/>
            <person name="Rokhsar D.S."/>
        </authorList>
    </citation>
    <scope>NUCLEOTIDE SEQUENCE [LARGE SCALE GENOMIC DNA]</scope>
    <source>
        <strain evidence="19">S238N-H82</strain>
    </source>
</reference>
<dbReference type="Pfam" id="PF00560">
    <property type="entry name" value="LRR_1"/>
    <property type="match status" value="1"/>
</dbReference>
<dbReference type="InterPro" id="IPR032675">
    <property type="entry name" value="LRR_dom_sf"/>
</dbReference>
<comment type="subcellular location">
    <subcellularLocation>
        <location evidence="1">Cell membrane</location>
    </subcellularLocation>
    <subcellularLocation>
        <location evidence="2">Membrane</location>
        <topology evidence="2">Single-pass type I membrane protein</topology>
    </subcellularLocation>
</comment>
<evidence type="ECO:0000313" key="19">
    <source>
        <dbReference type="Proteomes" id="UP000001554"/>
    </source>
</evidence>
<reference evidence="20 21" key="2">
    <citation type="submission" date="2025-04" db="UniProtKB">
        <authorList>
            <consortium name="RefSeq"/>
        </authorList>
    </citation>
    <scope>IDENTIFICATION</scope>
    <source>
        <strain evidence="20 21">S238N-H82</strain>
        <tissue evidence="20 21">Testes</tissue>
    </source>
</reference>
<dbReference type="SMART" id="SM00369">
    <property type="entry name" value="LRR_TYP"/>
    <property type="match status" value="13"/>
</dbReference>
<dbReference type="GO" id="GO:0045087">
    <property type="term" value="P:innate immune response"/>
    <property type="evidence" value="ECO:0007669"/>
    <property type="project" value="UniProtKB-KW"/>
</dbReference>
<evidence type="ECO:0000313" key="21">
    <source>
        <dbReference type="RefSeq" id="XP_035670476.1"/>
    </source>
</evidence>
<keyword evidence="12 16" id="KW-0472">Membrane</keyword>
<dbReference type="InterPro" id="IPR035897">
    <property type="entry name" value="Toll_tir_struct_dom_sf"/>
</dbReference>
<dbReference type="GO" id="GO:0038023">
    <property type="term" value="F:signaling receptor activity"/>
    <property type="evidence" value="ECO:0000318"/>
    <property type="project" value="GO_Central"/>
</dbReference>
<dbReference type="SUPFAM" id="SSF52200">
    <property type="entry name" value="Toll/Interleukin receptor TIR domain"/>
    <property type="match status" value="1"/>
</dbReference>
<protein>
    <submittedName>
        <fullName evidence="20 21">Toll-like receptor Tollo</fullName>
    </submittedName>
</protein>
<accession>A0A9J7MKD8</accession>
<proteinExistence type="inferred from homology"/>
<dbReference type="InterPro" id="IPR000157">
    <property type="entry name" value="TIR_dom"/>
</dbReference>
<feature type="chain" id="PRO_5044699044" evidence="17">
    <location>
        <begin position="17"/>
        <end position="1081"/>
    </location>
</feature>
<evidence type="ECO:0000256" key="2">
    <source>
        <dbReference type="ARBA" id="ARBA00004479"/>
    </source>
</evidence>
<dbReference type="SMART" id="SM00255">
    <property type="entry name" value="TIR"/>
    <property type="match status" value="1"/>
</dbReference>
<evidence type="ECO:0000313" key="20">
    <source>
        <dbReference type="RefSeq" id="XP_035670475.1"/>
    </source>
</evidence>
<keyword evidence="8 17" id="KW-0732">Signal</keyword>
<dbReference type="FunFam" id="3.40.50.10140:FF:000026">
    <property type="entry name" value="Toll-like receptor 2"/>
    <property type="match status" value="1"/>
</dbReference>
<evidence type="ECO:0000256" key="9">
    <source>
        <dbReference type="ARBA" id="ARBA00022737"/>
    </source>
</evidence>
<dbReference type="GeneID" id="118412007"/>
<evidence type="ECO:0000256" key="5">
    <source>
        <dbReference type="ARBA" id="ARBA00022588"/>
    </source>
</evidence>
<evidence type="ECO:0000256" key="7">
    <source>
        <dbReference type="ARBA" id="ARBA00022692"/>
    </source>
</evidence>
<evidence type="ECO:0000259" key="18">
    <source>
        <dbReference type="PROSITE" id="PS50104"/>
    </source>
</evidence>
<keyword evidence="6" id="KW-0433">Leucine-rich repeat</keyword>
<keyword evidence="13" id="KW-0675">Receptor</keyword>
<evidence type="ECO:0000256" key="11">
    <source>
        <dbReference type="ARBA" id="ARBA00022989"/>
    </source>
</evidence>
<dbReference type="InterPro" id="IPR003591">
    <property type="entry name" value="Leu-rich_rpt_typical-subtyp"/>
</dbReference>
<dbReference type="GO" id="GO:0005886">
    <property type="term" value="C:plasma membrane"/>
    <property type="evidence" value="ECO:0000318"/>
    <property type="project" value="GO_Central"/>
</dbReference>
<dbReference type="SUPFAM" id="SSF52047">
    <property type="entry name" value="RNI-like"/>
    <property type="match status" value="1"/>
</dbReference>
<evidence type="ECO:0000256" key="13">
    <source>
        <dbReference type="ARBA" id="ARBA00023170"/>
    </source>
</evidence>
<dbReference type="RefSeq" id="XP_035670475.1">
    <property type="nucleotide sequence ID" value="XM_035814582.1"/>
</dbReference>
<evidence type="ECO:0000256" key="16">
    <source>
        <dbReference type="SAM" id="Phobius"/>
    </source>
</evidence>
<evidence type="ECO:0000256" key="8">
    <source>
        <dbReference type="ARBA" id="ARBA00022729"/>
    </source>
</evidence>
<keyword evidence="9" id="KW-0677">Repeat</keyword>
<dbReference type="GO" id="GO:0007165">
    <property type="term" value="P:signal transduction"/>
    <property type="evidence" value="ECO:0000318"/>
    <property type="project" value="GO_Central"/>
</dbReference>
<dbReference type="OMA" id="NNANHEQ"/>
<evidence type="ECO:0000256" key="14">
    <source>
        <dbReference type="ARBA" id="ARBA00023180"/>
    </source>
</evidence>
<evidence type="ECO:0000256" key="10">
    <source>
        <dbReference type="ARBA" id="ARBA00022859"/>
    </source>
</evidence>
<dbReference type="InterPro" id="IPR000483">
    <property type="entry name" value="Cys-rich_flank_reg_C"/>
</dbReference>
<dbReference type="AlphaFoldDB" id="A0A9J7MKD8"/>
<organism evidence="19 20">
    <name type="scientific">Branchiostoma floridae</name>
    <name type="common">Florida lancelet</name>
    <name type="synonym">Amphioxus</name>
    <dbReference type="NCBI Taxonomy" id="7739"/>
    <lineage>
        <taxon>Eukaryota</taxon>
        <taxon>Metazoa</taxon>
        <taxon>Chordata</taxon>
        <taxon>Cephalochordata</taxon>
        <taxon>Leptocardii</taxon>
        <taxon>Amphioxiformes</taxon>
        <taxon>Branchiostomatidae</taxon>
        <taxon>Branchiostoma</taxon>
    </lineage>
</organism>
<dbReference type="OrthoDB" id="2015831at2759"/>
<dbReference type="SUPFAM" id="SSF52058">
    <property type="entry name" value="L domain-like"/>
    <property type="match status" value="2"/>
</dbReference>
<dbReference type="PROSITE" id="PS50104">
    <property type="entry name" value="TIR"/>
    <property type="match status" value="1"/>
</dbReference>
<keyword evidence="15" id="KW-0395">Inflammatory response</keyword>
<gene>
    <name evidence="20 21" type="primary">LOC118412007</name>
</gene>
<evidence type="ECO:0000256" key="17">
    <source>
        <dbReference type="SAM" id="SignalP"/>
    </source>
</evidence>
<evidence type="ECO:0000256" key="3">
    <source>
        <dbReference type="ARBA" id="ARBA00009634"/>
    </source>
</evidence>
<dbReference type="Gene3D" id="3.80.10.10">
    <property type="entry name" value="Ribonuclease Inhibitor"/>
    <property type="match status" value="4"/>
</dbReference>
<feature type="signal peptide" evidence="17">
    <location>
        <begin position="1"/>
        <end position="16"/>
    </location>
</feature>
<evidence type="ECO:0000256" key="4">
    <source>
        <dbReference type="ARBA" id="ARBA00022475"/>
    </source>
</evidence>
<evidence type="ECO:0000256" key="1">
    <source>
        <dbReference type="ARBA" id="ARBA00004236"/>
    </source>
</evidence>
<name>A0A9J7MKD8_BRAFL</name>
<dbReference type="KEGG" id="bfo:118412007"/>
<dbReference type="SMART" id="SM00082">
    <property type="entry name" value="LRRCT"/>
    <property type="match status" value="2"/>
</dbReference>
<dbReference type="PANTHER" id="PTHR24365:SF541">
    <property type="entry name" value="PROTEIN TOLL-RELATED"/>
    <property type="match status" value="1"/>
</dbReference>
<sequence length="1081" mass="122864">MKGLLFFMLIGAVCHGNRNVTMTTASNRRPTLSNNGDILVGRGQLYVCALQTSISTYTCMCSQISALSIVNVDFFDTTVTQLLVDCRYKISSYHFTVFDKLPSFIKTLRILDCFEAEITKEVLAGLADVEFLDIGNSISLFTDGYDQHTEFSRINEPLDPVRLDQDLFSSVPQLKKLSLHWLYLDTFPEAIYHQTNGQAPLMNLEELDLSFNDIPELMPEFFNNMPKLRSLDMSVNRINNMSDSFANMPNLQNLYIRANFLDTLDGSPFEALPGLGTLVLSLMGPVRNVTLPGPAGLKYPTRGSLQFIYPCSFDGLSNLRILDLHHHSILTIQNGTFLHLGSLEQLDLSVGLLSAIEEDGFEGLQSLISLDLSYNNLSHIGISPFNSLPALRSLNLEGNYLESLSDEVFLGSHLLTSLKLGYNHLTDISMDAFKPLVRLESLTLHHNSLTSVEGFLSGLLSKYCEDIDISFNNVSTLDASILPSLAVAERTVTLNLSHNSLTTVYATNSYFDISESQSSKQLILTLDLRWNRLLSIPFRLDRFSFFSLPRLVIDNNDRYRYAKIGLHHRLTVLMRHNPVICDCGIYELLQNIGTAQNGALYTNTDFKEMTCQAPENLCGIKLEDLSPSQTWCQKWDCPSTCGCMVQGEQNSTLSPWNELFDCSERNLSVVPNGIPSSATILHFGRNSIMRIEKTAFMEAPITRELYLSKNNITKIDSISFSHIPLLEILYLDGNNLEEITGHQFMYLENLRELYLNRSGVRAVQKDAFRHLPLLQVLHLGHNLLKALSNDLFSDLTNLQHLSLWGNFFVCDCDILWLKYWMLNTKSILSEGNVTCTHEQNQVQENVGSLSSDILHCDLANAERKSRITIGFSIVVVLLSLLILVGIVLHKRKEDLQVYLYARYGWRFKEERENTDKPYDAFLSYSQHDLDFILQHMLPGLESRDPPFRVCLHHRDFIPGVPIAENILTAVEESRRTIVVVSRNFLDSDWCQLEFQAAHAQVLRDCANRLIMILLEEISVDDAPPEIKHYIKTHTYLRWGDERFWERLVYAMPRPRQPEELVRNMEQEPSEIRVALQQTTTV</sequence>
<keyword evidence="5" id="KW-0399">Innate immunity</keyword>